<evidence type="ECO:0000313" key="2">
    <source>
        <dbReference type="EnsemblPlants" id="PGSC0003DMT400092044"/>
    </source>
</evidence>
<dbReference type="EnsemblPlants" id="PGSC0003DMT400092044">
    <property type="protein sequence ID" value="PGSC0003DMT400092044"/>
    <property type="gene ID" value="PGSC0003DMG400041615"/>
</dbReference>
<evidence type="ECO:0008006" key="4">
    <source>
        <dbReference type="Google" id="ProtNLM"/>
    </source>
</evidence>
<dbReference type="PANTHER" id="PTHR33180">
    <property type="entry name" value="PHOTOSYSTEM II CP43 REACTION CENTER PROTEIN"/>
    <property type="match status" value="1"/>
</dbReference>
<dbReference type="Gramene" id="PGSC0003DMT400092044">
    <property type="protein sequence ID" value="PGSC0003DMT400092044"/>
    <property type="gene ID" value="PGSC0003DMG400041615"/>
</dbReference>
<dbReference type="InParanoid" id="M1DNZ4"/>
<feature type="region of interest" description="Disordered" evidence="1">
    <location>
        <begin position="1"/>
        <end position="74"/>
    </location>
</feature>
<feature type="compositionally biased region" description="Basic and acidic residues" evidence="1">
    <location>
        <begin position="28"/>
        <end position="42"/>
    </location>
</feature>
<protein>
    <recommendedName>
        <fullName evidence="4">Integrase core domain containing protein</fullName>
    </recommendedName>
</protein>
<reference evidence="3" key="1">
    <citation type="journal article" date="2011" name="Nature">
        <title>Genome sequence and analysis of the tuber crop potato.</title>
        <authorList>
            <consortium name="The Potato Genome Sequencing Consortium"/>
        </authorList>
    </citation>
    <scope>NUCLEOTIDE SEQUENCE [LARGE SCALE GENOMIC DNA]</scope>
    <source>
        <strain evidence="3">cv. DM1-3 516 R44</strain>
    </source>
</reference>
<proteinExistence type="predicted"/>
<evidence type="ECO:0000256" key="1">
    <source>
        <dbReference type="SAM" id="MobiDB-lite"/>
    </source>
</evidence>
<dbReference type="HOGENOM" id="CLU_029307_1_3_1"/>
<name>M1DNZ4_SOLTU</name>
<dbReference type="PANTHER" id="PTHR33180:SF31">
    <property type="entry name" value="POLYPROTEIN PROTEIN"/>
    <property type="match status" value="1"/>
</dbReference>
<dbReference type="PaxDb" id="4113-PGSC0003DMT400092044"/>
<dbReference type="Proteomes" id="UP000011115">
    <property type="component" value="Unassembled WGS sequence"/>
</dbReference>
<reference evidence="2" key="2">
    <citation type="submission" date="2015-06" db="UniProtKB">
        <authorList>
            <consortium name="EnsemblPlants"/>
        </authorList>
    </citation>
    <scope>IDENTIFICATION</scope>
    <source>
        <strain evidence="2">DM1-3 516 R44</strain>
    </source>
</reference>
<accession>M1DNZ4</accession>
<keyword evidence="3" id="KW-1185">Reference proteome</keyword>
<organism evidence="2 3">
    <name type="scientific">Solanum tuberosum</name>
    <name type="common">Potato</name>
    <dbReference type="NCBI Taxonomy" id="4113"/>
    <lineage>
        <taxon>Eukaryota</taxon>
        <taxon>Viridiplantae</taxon>
        <taxon>Streptophyta</taxon>
        <taxon>Embryophyta</taxon>
        <taxon>Tracheophyta</taxon>
        <taxon>Spermatophyta</taxon>
        <taxon>Magnoliopsida</taxon>
        <taxon>eudicotyledons</taxon>
        <taxon>Gunneridae</taxon>
        <taxon>Pentapetalae</taxon>
        <taxon>asterids</taxon>
        <taxon>lamiids</taxon>
        <taxon>Solanales</taxon>
        <taxon>Solanaceae</taxon>
        <taxon>Solanoideae</taxon>
        <taxon>Solaneae</taxon>
        <taxon>Solanum</taxon>
    </lineage>
</organism>
<dbReference type="AlphaFoldDB" id="M1DNZ4"/>
<evidence type="ECO:0000313" key="3">
    <source>
        <dbReference type="Proteomes" id="UP000011115"/>
    </source>
</evidence>
<sequence length="182" mass="19935">MPPRKRAHGITIDEGGANPSKKGRQKRPLSDKDKGKTPRFDRATTGSQVALSEPDDDQPLQSRANSAPPVAPVPLVIPSPRLLNRFKTDGLRTILEEKLLSTEGLKGRCKKKAGDFRHVKSVMVGGVKVGCSSNIINNVLERVTWFEHDCEGLVTAQFLDDLKGWLASLLSDVTPRWMDAGV</sequence>